<dbReference type="InterPro" id="IPR009003">
    <property type="entry name" value="Peptidase_S1_PA"/>
</dbReference>
<dbReference type="GO" id="GO:0004252">
    <property type="term" value="F:serine-type endopeptidase activity"/>
    <property type="evidence" value="ECO:0007669"/>
    <property type="project" value="InterPro"/>
</dbReference>
<evidence type="ECO:0000256" key="3">
    <source>
        <dbReference type="ARBA" id="ARBA00022801"/>
    </source>
</evidence>
<keyword evidence="3" id="KW-0378">Hydrolase</keyword>
<dbReference type="PROSITE" id="PS00135">
    <property type="entry name" value="TRYPSIN_SER"/>
    <property type="match status" value="1"/>
</dbReference>
<feature type="domain" description="Peptidase S1" evidence="7">
    <location>
        <begin position="41"/>
        <end position="275"/>
    </location>
</feature>
<reference evidence="8" key="1">
    <citation type="submission" date="2025-08" db="UniProtKB">
        <authorList>
            <consortium name="Ensembl"/>
        </authorList>
    </citation>
    <scope>IDENTIFICATION</scope>
</reference>
<dbReference type="PANTHER" id="PTHR24253">
    <property type="entry name" value="TRANSMEMBRANE PROTEASE SERINE"/>
    <property type="match status" value="1"/>
</dbReference>
<dbReference type="InterPro" id="IPR033116">
    <property type="entry name" value="TRYPSIN_SER"/>
</dbReference>
<evidence type="ECO:0000256" key="4">
    <source>
        <dbReference type="ARBA" id="ARBA00022825"/>
    </source>
</evidence>
<protein>
    <submittedName>
        <fullName evidence="8">Si:ch73-182e20.4</fullName>
    </submittedName>
</protein>
<dbReference type="SMART" id="SM00020">
    <property type="entry name" value="Tryp_SPc"/>
    <property type="match status" value="1"/>
</dbReference>
<evidence type="ECO:0000256" key="5">
    <source>
        <dbReference type="ARBA" id="ARBA00023157"/>
    </source>
</evidence>
<dbReference type="Proteomes" id="UP000472260">
    <property type="component" value="Unassembled WGS sequence"/>
</dbReference>
<evidence type="ECO:0000256" key="2">
    <source>
        <dbReference type="ARBA" id="ARBA00022729"/>
    </source>
</evidence>
<dbReference type="FunFam" id="2.40.10.10:FF:000024">
    <property type="entry name" value="Serine protease 53"/>
    <property type="match status" value="1"/>
</dbReference>
<dbReference type="Pfam" id="PF00089">
    <property type="entry name" value="Trypsin"/>
    <property type="match status" value="1"/>
</dbReference>
<evidence type="ECO:0000259" key="7">
    <source>
        <dbReference type="PROSITE" id="PS50240"/>
    </source>
</evidence>
<dbReference type="GO" id="GO:0006508">
    <property type="term" value="P:proteolysis"/>
    <property type="evidence" value="ECO:0007669"/>
    <property type="project" value="UniProtKB-KW"/>
</dbReference>
<dbReference type="InterPro" id="IPR001314">
    <property type="entry name" value="Peptidase_S1A"/>
</dbReference>
<keyword evidence="4" id="KW-0720">Serine protease</keyword>
<reference evidence="8" key="2">
    <citation type="submission" date="2025-09" db="UniProtKB">
        <authorList>
            <consortium name="Ensembl"/>
        </authorList>
    </citation>
    <scope>IDENTIFICATION</scope>
</reference>
<dbReference type="InterPro" id="IPR043504">
    <property type="entry name" value="Peptidase_S1_PA_chymotrypsin"/>
</dbReference>
<dbReference type="Ensembl" id="ENSSANT00000051861.1">
    <property type="protein sequence ID" value="ENSSANP00000048786.1"/>
    <property type="gene ID" value="ENSSANG00000024502.1"/>
</dbReference>
<keyword evidence="6" id="KW-0325">Glycoprotein</keyword>
<proteinExistence type="predicted"/>
<dbReference type="InterPro" id="IPR001254">
    <property type="entry name" value="Trypsin_dom"/>
</dbReference>
<evidence type="ECO:0000313" key="8">
    <source>
        <dbReference type="Ensembl" id="ENSSANP00000048786.1"/>
    </source>
</evidence>
<evidence type="ECO:0000256" key="6">
    <source>
        <dbReference type="ARBA" id="ARBA00023180"/>
    </source>
</evidence>
<dbReference type="PRINTS" id="PR00722">
    <property type="entry name" value="CHYMOTRYPSIN"/>
</dbReference>
<keyword evidence="1" id="KW-0645">Protease</keyword>
<evidence type="ECO:0000313" key="9">
    <source>
        <dbReference type="Proteomes" id="UP000472260"/>
    </source>
</evidence>
<evidence type="ECO:0000256" key="1">
    <source>
        <dbReference type="ARBA" id="ARBA00022670"/>
    </source>
</evidence>
<dbReference type="PROSITE" id="PS50240">
    <property type="entry name" value="TRYPSIN_DOM"/>
    <property type="match status" value="1"/>
</dbReference>
<dbReference type="Gene3D" id="2.40.10.10">
    <property type="entry name" value="Trypsin-like serine proteases"/>
    <property type="match status" value="1"/>
</dbReference>
<organism evidence="8 9">
    <name type="scientific">Sinocyclocheilus anshuiensis</name>
    <dbReference type="NCBI Taxonomy" id="1608454"/>
    <lineage>
        <taxon>Eukaryota</taxon>
        <taxon>Metazoa</taxon>
        <taxon>Chordata</taxon>
        <taxon>Craniata</taxon>
        <taxon>Vertebrata</taxon>
        <taxon>Euteleostomi</taxon>
        <taxon>Actinopterygii</taxon>
        <taxon>Neopterygii</taxon>
        <taxon>Teleostei</taxon>
        <taxon>Ostariophysi</taxon>
        <taxon>Cypriniformes</taxon>
        <taxon>Cyprinidae</taxon>
        <taxon>Cyprininae</taxon>
        <taxon>Sinocyclocheilus</taxon>
    </lineage>
</organism>
<dbReference type="AlphaFoldDB" id="A0A671NRD6"/>
<dbReference type="SUPFAM" id="SSF50494">
    <property type="entry name" value="Trypsin-like serine proteases"/>
    <property type="match status" value="1"/>
</dbReference>
<dbReference type="CDD" id="cd00190">
    <property type="entry name" value="Tryp_SPc"/>
    <property type="match status" value="1"/>
</dbReference>
<accession>A0A671NRD6</accession>
<name>A0A671NRD6_9TELE</name>
<keyword evidence="9" id="KW-1185">Reference proteome</keyword>
<keyword evidence="2" id="KW-0732">Signal</keyword>
<keyword evidence="5" id="KW-1015">Disulfide bond</keyword>
<dbReference type="PANTHER" id="PTHR24253:SF144">
    <property type="entry name" value="CHYMOTRYPSIN-LIKE PROTEASE CTRL-1-RELATED"/>
    <property type="match status" value="1"/>
</dbReference>
<sequence length="309" mass="33981">MWKTLALLICVQGKTLLLLPCGACAIFLSPSSLSLILTVCVAGGVDAPERAWPWMVSLHNPTCNFCGGSLISTEWEASIRVYLGKLTQRETNKKEVMINVQKIYTHHLYNATTRDNDIALLHLSSPVRPNDYISPVCLVAQNSDFPPSTPSWIIGWGKIADEENVPYPGTLQEAKVFVVDKNQCQNQLIKLLKKQNMLTTHAHLQITNNMICAGVPGGGVDAHCGDSGGPIMSQHCSKCVQFGITSWGIGCGRPDMSGVYTSVSQYQQWITDTIKKHPSQDLPQFVTLSLPLINTQHILIYSHNTLLLV</sequence>